<keyword evidence="2" id="KW-0378">Hydrolase</keyword>
<keyword evidence="3" id="KW-0326">Glycosidase</keyword>
<keyword evidence="8" id="KW-1185">Reference proteome</keyword>
<dbReference type="InterPro" id="IPR016134">
    <property type="entry name" value="Dockerin_dom"/>
</dbReference>
<dbReference type="RefSeq" id="WP_242856996.1">
    <property type="nucleotide sequence ID" value="NZ_LGTC01000001.1"/>
</dbReference>
<evidence type="ECO:0000256" key="3">
    <source>
        <dbReference type="ARBA" id="ARBA00023295"/>
    </source>
</evidence>
<dbReference type="GO" id="GO:0004553">
    <property type="term" value="F:hydrolase activity, hydrolyzing O-glycosyl compounds"/>
    <property type="evidence" value="ECO:0007669"/>
    <property type="project" value="InterPro"/>
</dbReference>
<evidence type="ECO:0000256" key="5">
    <source>
        <dbReference type="SAM" id="Phobius"/>
    </source>
</evidence>
<keyword evidence="5" id="KW-0812">Transmembrane</keyword>
<dbReference type="PATRIC" id="fig|398512.5.peg.1841"/>
<sequence length="710" mass="78509" precursor="true">MRRKSFIAFIMSGRLWCILHRNFSLQQSKLKNHFIIFLLMFIMSVSCIVPSHISWAAVGSLKNGTQFKDTAGNIIHAHGGGLIQYGGYYYWYGEYRDSSNLFLGVRCYRSTDLMNWEYRGEVLKPSSAAELNRCNVERPKVMYNASTKEFVMWMHWENGVHYGEARAAVAYCKTPDGNFTYQGSFRPLANSGVVDHGKNGYMSRDCNVFVDTDGKGYFISSANENMDLMLYELTPDYKNVASLKAKLFAGSQREAPCIIKRNGYYYLITSGCTGWDPNQGKYSYSQNLASGWSALTNFGNNTTYNSQPAFIIPVQGTAGTTYLYTGDRWAGAWGGKVNDSQYVWLPLNFVSDTKLELNYYDTIKIDAAAGTIREDMGNAPCYKLVNENSGKVLDVLDGSTVNAAKIIQNTDSGSESQKWYFVDIDGTYKKIVNVKSGKVLDVNNESKDDGGSVIQYTSTGGANQQWKIVDNGNGYNKIVNKNSSKLLDVNKQSTEDGALVQQWADAGGKNQHWKLVNVQPSSNPTPTPTKVITPTKAPTPTPTNVPSPTNGIKYFKVKGYIRPDFIFDSSMAPKVKAGFKVEIEGLGKSDLTDANGYFEISDVPSTAGCAVVISKVQYMQRKLTGINVQNDTAVSSEAQPIFIWAGDVLVNGNKDNTINMADILEMAKGFNSVAGDGKYRTDCDLNEDSVINMSDVIIVAGHFNKTSSDY</sequence>
<dbReference type="Gene3D" id="2.115.10.20">
    <property type="entry name" value="Glycosyl hydrolase domain, family 43"/>
    <property type="match status" value="1"/>
</dbReference>
<dbReference type="PANTHER" id="PTHR22925:SF3">
    <property type="entry name" value="GLYCOSYL HYDROLASE FAMILY PROTEIN 43"/>
    <property type="match status" value="1"/>
</dbReference>
<organism evidence="7 8">
    <name type="scientific">Pseudobacteroides cellulosolvens ATCC 35603 = DSM 2933</name>
    <dbReference type="NCBI Taxonomy" id="398512"/>
    <lineage>
        <taxon>Bacteria</taxon>
        <taxon>Bacillati</taxon>
        <taxon>Bacillota</taxon>
        <taxon>Clostridia</taxon>
        <taxon>Eubacteriales</taxon>
        <taxon>Oscillospiraceae</taxon>
        <taxon>Pseudobacteroides</taxon>
    </lineage>
</organism>
<dbReference type="EMBL" id="LGTC01000001">
    <property type="protein sequence ID" value="KNY26505.1"/>
    <property type="molecule type" value="Genomic_DNA"/>
</dbReference>
<dbReference type="PROSITE" id="PS51766">
    <property type="entry name" value="DOCKERIN"/>
    <property type="match status" value="1"/>
</dbReference>
<comment type="caution">
    <text evidence="7">The sequence shown here is derived from an EMBL/GenBank/DDBJ whole genome shotgun (WGS) entry which is preliminary data.</text>
</comment>
<dbReference type="STRING" id="398512.Bccel_1770"/>
<evidence type="ECO:0000256" key="1">
    <source>
        <dbReference type="ARBA" id="ARBA00009865"/>
    </source>
</evidence>
<keyword evidence="5" id="KW-1133">Transmembrane helix</keyword>
<evidence type="ECO:0000313" key="7">
    <source>
        <dbReference type="EMBL" id="KNY26505.1"/>
    </source>
</evidence>
<reference evidence="8" key="1">
    <citation type="submission" date="2015-07" db="EMBL/GenBank/DDBJ databases">
        <title>Near-Complete Genome Sequence of the Cellulolytic Bacterium Bacteroides (Pseudobacteroides) cellulosolvens ATCC 35603.</title>
        <authorList>
            <person name="Dassa B."/>
            <person name="Utturkar S.M."/>
            <person name="Klingeman D.M."/>
            <person name="Hurt R.A."/>
            <person name="Keller M."/>
            <person name="Xu J."/>
            <person name="Reddy Y.H.K."/>
            <person name="Borovok I."/>
            <person name="Grinberg I.R."/>
            <person name="Lamed R."/>
            <person name="Zhivin O."/>
            <person name="Bayer E.A."/>
            <person name="Brown S.D."/>
        </authorList>
    </citation>
    <scope>NUCLEOTIDE SEQUENCE [LARGE SCALE GENOMIC DNA]</scope>
    <source>
        <strain evidence="8">DSM 2933</strain>
    </source>
</reference>
<dbReference type="SUPFAM" id="SSF63446">
    <property type="entry name" value="Type I dockerin domain"/>
    <property type="match status" value="1"/>
</dbReference>
<evidence type="ECO:0000313" key="8">
    <source>
        <dbReference type="Proteomes" id="UP000036923"/>
    </source>
</evidence>
<dbReference type="Pfam" id="PF04616">
    <property type="entry name" value="Glyco_hydro_43"/>
    <property type="match status" value="1"/>
</dbReference>
<dbReference type="SUPFAM" id="SSF75005">
    <property type="entry name" value="Arabinanase/levansucrase/invertase"/>
    <property type="match status" value="1"/>
</dbReference>
<dbReference type="eggNOG" id="COG3507">
    <property type="taxonomic scope" value="Bacteria"/>
</dbReference>
<evidence type="ECO:0000256" key="4">
    <source>
        <dbReference type="SAM" id="MobiDB-lite"/>
    </source>
</evidence>
<dbReference type="PROSITE" id="PS50231">
    <property type="entry name" value="RICIN_B_LECTIN"/>
    <property type="match status" value="1"/>
</dbReference>
<dbReference type="Gene3D" id="2.60.40.4130">
    <property type="match status" value="1"/>
</dbReference>
<dbReference type="InterPro" id="IPR023296">
    <property type="entry name" value="Glyco_hydro_beta-prop_sf"/>
</dbReference>
<keyword evidence="7" id="KW-0430">Lectin</keyword>
<feature type="transmembrane region" description="Helical" evidence="5">
    <location>
        <begin position="35"/>
        <end position="58"/>
    </location>
</feature>
<comment type="similarity">
    <text evidence="1">Belongs to the glycosyl hydrolase 43 family.</text>
</comment>
<feature type="domain" description="Dockerin" evidence="6">
    <location>
        <begin position="641"/>
        <end position="710"/>
    </location>
</feature>
<feature type="region of interest" description="Disordered" evidence="4">
    <location>
        <begin position="519"/>
        <end position="546"/>
    </location>
</feature>
<dbReference type="Proteomes" id="UP000036923">
    <property type="component" value="Unassembled WGS sequence"/>
</dbReference>
<dbReference type="CDD" id="cd23446">
    <property type="entry name" value="beta-trefoil_Ricin_1_3Gal43A"/>
    <property type="match status" value="1"/>
</dbReference>
<dbReference type="PANTHER" id="PTHR22925">
    <property type="entry name" value="GLYCOSYL HYDROLASE 43 FAMILY MEMBER"/>
    <property type="match status" value="1"/>
</dbReference>
<dbReference type="Gene3D" id="2.80.10.50">
    <property type="match status" value="3"/>
</dbReference>
<keyword evidence="5" id="KW-0472">Membrane</keyword>
<dbReference type="GO" id="GO:0030246">
    <property type="term" value="F:carbohydrate binding"/>
    <property type="evidence" value="ECO:0007669"/>
    <property type="project" value="UniProtKB-KW"/>
</dbReference>
<dbReference type="SUPFAM" id="SSF50370">
    <property type="entry name" value="Ricin B-like lectins"/>
    <property type="match status" value="1"/>
</dbReference>
<dbReference type="InterPro" id="IPR006710">
    <property type="entry name" value="Glyco_hydro_43"/>
</dbReference>
<dbReference type="InterPro" id="IPR008969">
    <property type="entry name" value="CarboxyPept-like_regulatory"/>
</dbReference>
<accession>A0A0L6JL82</accession>
<dbReference type="InterPro" id="IPR036439">
    <property type="entry name" value="Dockerin_dom_sf"/>
</dbReference>
<proteinExistence type="inferred from homology"/>
<dbReference type="GO" id="GO:0000272">
    <property type="term" value="P:polysaccharide catabolic process"/>
    <property type="evidence" value="ECO:0007669"/>
    <property type="project" value="InterPro"/>
</dbReference>
<dbReference type="CDD" id="cd18822">
    <property type="entry name" value="GH43_CtGH43-like"/>
    <property type="match status" value="1"/>
</dbReference>
<dbReference type="InterPro" id="IPR035992">
    <property type="entry name" value="Ricin_B-like_lectins"/>
</dbReference>
<dbReference type="SUPFAM" id="SSF49464">
    <property type="entry name" value="Carboxypeptidase regulatory domain-like"/>
    <property type="match status" value="1"/>
</dbReference>
<gene>
    <name evidence="7" type="ORF">Bccel_1770</name>
</gene>
<name>A0A0L6JL82_9FIRM</name>
<dbReference type="InterPro" id="IPR000772">
    <property type="entry name" value="Ricin_B_lectin"/>
</dbReference>
<dbReference type="SMART" id="SM00458">
    <property type="entry name" value="RICIN"/>
    <property type="match status" value="1"/>
</dbReference>
<dbReference type="AlphaFoldDB" id="A0A0L6JL82"/>
<evidence type="ECO:0000256" key="2">
    <source>
        <dbReference type="ARBA" id="ARBA00022801"/>
    </source>
</evidence>
<protein>
    <submittedName>
        <fullName evidence="7">Ricin B lectin</fullName>
    </submittedName>
</protein>
<evidence type="ECO:0000259" key="6">
    <source>
        <dbReference type="PROSITE" id="PS51766"/>
    </source>
</evidence>
<dbReference type="Pfam" id="PF14200">
    <property type="entry name" value="RicinB_lectin_2"/>
    <property type="match status" value="1"/>
</dbReference>